<name>A0ABP9TUV4_9MICC</name>
<feature type="transmembrane region" description="Helical" evidence="1">
    <location>
        <begin position="503"/>
        <end position="528"/>
    </location>
</feature>
<evidence type="ECO:0000313" key="3">
    <source>
        <dbReference type="Proteomes" id="UP001501257"/>
    </source>
</evidence>
<feature type="transmembrane region" description="Helical" evidence="1">
    <location>
        <begin position="169"/>
        <end position="190"/>
    </location>
</feature>
<feature type="transmembrane region" description="Helical" evidence="1">
    <location>
        <begin position="202"/>
        <end position="224"/>
    </location>
</feature>
<gene>
    <name evidence="2" type="ORF">GCM10025778_32690</name>
</gene>
<evidence type="ECO:0008006" key="4">
    <source>
        <dbReference type="Google" id="ProtNLM"/>
    </source>
</evidence>
<proteinExistence type="predicted"/>
<dbReference type="InterPro" id="IPR046264">
    <property type="entry name" value="DUF6297"/>
</dbReference>
<feature type="transmembrane region" description="Helical" evidence="1">
    <location>
        <begin position="458"/>
        <end position="482"/>
    </location>
</feature>
<sequence length="564" mass="59013">MAVLDLRGPLDNAPIEFDPWSRNRVAEKRERGDDFWERMGDAYISLLAGAIVLAYAAGLALAFADQLKDELVSGVLRTGLGMVPGGSAASGLVMLGLLGVLLLISKLGPTAVDQAQGFWWLTLPVTRTGFLARLLRHRLASTFLCGVFLWLPLGYGTVVGGLAEGTFAGVLLGAATLGLLFVVLSLLAAWAQTRNAVHVFRAVLNAAVVGVLLAYLLDVLLRILDLGNMAAFWAVLPSHLPALAQSGAWWIPLLLAALAMGGFSSLAGQLQSIPSKELISSGSVSAHAGAALALLDDKSLGSAIGAAGVRETKRTMGRRDRTRRRGSDAFARMLPVIWVRGPYSALVRAELLVLLRTGKIWRGSLAGWCIPVAGVFAVQGGRPAVLVSLVLVGAVLAARAASKAAGQTADLPSLEAIIPLGRSAVRQTHALVAALLLVPWAVGLGAFLGWAVEADAEGFMVLLGLAVVAGFGLAAGAVRMAFRPELDWGSVMLMAAMGRATGPLIQHFIYGYEVIAVSIVTLLAGLVLEPIPPVLLVIGTVVAAIAWGVGTSTSNQSNAHRRQW</sequence>
<evidence type="ECO:0000256" key="1">
    <source>
        <dbReference type="SAM" id="Phobius"/>
    </source>
</evidence>
<evidence type="ECO:0000313" key="2">
    <source>
        <dbReference type="EMBL" id="GAA5228730.1"/>
    </source>
</evidence>
<dbReference type="Pfam" id="PF19814">
    <property type="entry name" value="DUF6297"/>
    <property type="match status" value="1"/>
</dbReference>
<reference evidence="3" key="1">
    <citation type="journal article" date="2019" name="Int. J. Syst. Evol. Microbiol.">
        <title>The Global Catalogue of Microorganisms (GCM) 10K type strain sequencing project: providing services to taxonomists for standard genome sequencing and annotation.</title>
        <authorList>
            <consortium name="The Broad Institute Genomics Platform"/>
            <consortium name="The Broad Institute Genome Sequencing Center for Infectious Disease"/>
            <person name="Wu L."/>
            <person name="Ma J."/>
        </authorList>
    </citation>
    <scope>NUCLEOTIDE SEQUENCE [LARGE SCALE GENOMIC DNA]</scope>
    <source>
        <strain evidence="3">JCM 18952</strain>
    </source>
</reference>
<feature type="transmembrane region" description="Helical" evidence="1">
    <location>
        <begin position="430"/>
        <end position="452"/>
    </location>
</feature>
<dbReference type="EMBL" id="BAABLK010000088">
    <property type="protein sequence ID" value="GAA5228730.1"/>
    <property type="molecule type" value="Genomic_DNA"/>
</dbReference>
<keyword evidence="1" id="KW-0472">Membrane</keyword>
<feature type="transmembrane region" description="Helical" evidence="1">
    <location>
        <begin position="247"/>
        <end position="267"/>
    </location>
</feature>
<keyword evidence="1" id="KW-1133">Transmembrane helix</keyword>
<feature type="transmembrane region" description="Helical" evidence="1">
    <location>
        <begin position="534"/>
        <end position="553"/>
    </location>
</feature>
<comment type="caution">
    <text evidence="2">The sequence shown here is derived from an EMBL/GenBank/DDBJ whole genome shotgun (WGS) entry which is preliminary data.</text>
</comment>
<feature type="transmembrane region" description="Helical" evidence="1">
    <location>
        <begin position="85"/>
        <end position="105"/>
    </location>
</feature>
<protein>
    <recommendedName>
        <fullName evidence="4">ABC-2 type transport system permease protein</fullName>
    </recommendedName>
</protein>
<feature type="transmembrane region" description="Helical" evidence="1">
    <location>
        <begin position="42"/>
        <end position="64"/>
    </location>
</feature>
<dbReference type="Proteomes" id="UP001501257">
    <property type="component" value="Unassembled WGS sequence"/>
</dbReference>
<keyword evidence="3" id="KW-1185">Reference proteome</keyword>
<organism evidence="2 3">
    <name type="scientific">Paeniglutamicibacter antarcticus</name>
    <dbReference type="NCBI Taxonomy" id="494023"/>
    <lineage>
        <taxon>Bacteria</taxon>
        <taxon>Bacillati</taxon>
        <taxon>Actinomycetota</taxon>
        <taxon>Actinomycetes</taxon>
        <taxon>Micrococcales</taxon>
        <taxon>Micrococcaceae</taxon>
        <taxon>Paeniglutamicibacter</taxon>
    </lineage>
</organism>
<keyword evidence="1" id="KW-0812">Transmembrane</keyword>
<accession>A0ABP9TUV4</accession>
<feature type="transmembrane region" description="Helical" evidence="1">
    <location>
        <begin position="142"/>
        <end position="163"/>
    </location>
</feature>